<evidence type="ECO:0000259" key="1">
    <source>
        <dbReference type="PROSITE" id="PS51186"/>
    </source>
</evidence>
<dbReference type="EMBL" id="DWYG01000178">
    <property type="protein sequence ID" value="HJB42901.1"/>
    <property type="molecule type" value="Genomic_DNA"/>
</dbReference>
<proteinExistence type="predicted"/>
<feature type="domain" description="N-acetyltransferase" evidence="1">
    <location>
        <begin position="16"/>
        <end position="189"/>
    </location>
</feature>
<evidence type="ECO:0000313" key="2">
    <source>
        <dbReference type="EMBL" id="HJB42901.1"/>
    </source>
</evidence>
<dbReference type="PANTHER" id="PTHR43792">
    <property type="entry name" value="GNAT FAMILY, PUTATIVE (AFU_ORTHOLOGUE AFUA_3G00765)-RELATED-RELATED"/>
    <property type="match status" value="1"/>
</dbReference>
<comment type="caution">
    <text evidence="2">The sequence shown here is derived from an EMBL/GenBank/DDBJ whole genome shotgun (WGS) entry which is preliminary data.</text>
</comment>
<dbReference type="InterPro" id="IPR000182">
    <property type="entry name" value="GNAT_dom"/>
</dbReference>
<evidence type="ECO:0000313" key="3">
    <source>
        <dbReference type="Proteomes" id="UP000886803"/>
    </source>
</evidence>
<reference evidence="2" key="2">
    <citation type="submission" date="2021-04" db="EMBL/GenBank/DDBJ databases">
        <authorList>
            <person name="Gilroy R."/>
        </authorList>
    </citation>
    <scope>NUCLEOTIDE SEQUENCE</scope>
    <source>
        <strain evidence="2">ChiBcec8-13705</strain>
    </source>
</reference>
<dbReference type="Gene3D" id="3.40.630.30">
    <property type="match status" value="1"/>
</dbReference>
<dbReference type="GO" id="GO:0016747">
    <property type="term" value="F:acyltransferase activity, transferring groups other than amino-acyl groups"/>
    <property type="evidence" value="ECO:0007669"/>
    <property type="project" value="InterPro"/>
</dbReference>
<dbReference type="PANTHER" id="PTHR43792:SF1">
    <property type="entry name" value="N-ACETYLTRANSFERASE DOMAIN-CONTAINING PROTEIN"/>
    <property type="match status" value="1"/>
</dbReference>
<sequence length="210" mass="24167">MRMQHLGTRLLRTQRLVLRRMTLDDCHDMYKNWACDPAVTRYLRWNAHRDWTVTAEFLHLVELQYQNPAFYQWGICLQDGTLVGSISVQPGERSAPDAWRRLPAAACSGPLWETGYALGRRWWGQGYAPEALAKVLHFWFEEVGAPFLAACHAVSNPASRRVIEKCGFHYDHDAVCHRYDGSPVICRTYSLLVSEWEEFSAAQTPEPIDI</sequence>
<accession>A0A9D2M8Y9</accession>
<dbReference type="Pfam" id="PF13302">
    <property type="entry name" value="Acetyltransf_3"/>
    <property type="match status" value="1"/>
</dbReference>
<name>A0A9D2M8Y9_9FIRM</name>
<organism evidence="2 3">
    <name type="scientific">Candidatus Gemmiger avicola</name>
    <dbReference type="NCBI Taxonomy" id="2838605"/>
    <lineage>
        <taxon>Bacteria</taxon>
        <taxon>Bacillati</taxon>
        <taxon>Bacillota</taxon>
        <taxon>Clostridia</taxon>
        <taxon>Eubacteriales</taxon>
        <taxon>Gemmiger</taxon>
    </lineage>
</organism>
<dbReference type="PROSITE" id="PS51186">
    <property type="entry name" value="GNAT"/>
    <property type="match status" value="1"/>
</dbReference>
<gene>
    <name evidence="2" type="ORF">H9945_10435</name>
</gene>
<dbReference type="InterPro" id="IPR016181">
    <property type="entry name" value="Acyl_CoA_acyltransferase"/>
</dbReference>
<protein>
    <submittedName>
        <fullName evidence="2">GNAT family N-acetyltransferase</fullName>
    </submittedName>
</protein>
<reference evidence="2" key="1">
    <citation type="journal article" date="2021" name="PeerJ">
        <title>Extensive microbial diversity within the chicken gut microbiome revealed by metagenomics and culture.</title>
        <authorList>
            <person name="Gilroy R."/>
            <person name="Ravi A."/>
            <person name="Getino M."/>
            <person name="Pursley I."/>
            <person name="Horton D.L."/>
            <person name="Alikhan N.F."/>
            <person name="Baker D."/>
            <person name="Gharbi K."/>
            <person name="Hall N."/>
            <person name="Watson M."/>
            <person name="Adriaenssens E.M."/>
            <person name="Foster-Nyarko E."/>
            <person name="Jarju S."/>
            <person name="Secka A."/>
            <person name="Antonio M."/>
            <person name="Oren A."/>
            <person name="Chaudhuri R.R."/>
            <person name="La Ragione R."/>
            <person name="Hildebrand F."/>
            <person name="Pallen M.J."/>
        </authorList>
    </citation>
    <scope>NUCLEOTIDE SEQUENCE</scope>
    <source>
        <strain evidence="2">ChiBcec8-13705</strain>
    </source>
</reference>
<dbReference type="InterPro" id="IPR051531">
    <property type="entry name" value="N-acetyltransferase"/>
</dbReference>
<dbReference type="SUPFAM" id="SSF55729">
    <property type="entry name" value="Acyl-CoA N-acyltransferases (Nat)"/>
    <property type="match status" value="1"/>
</dbReference>
<dbReference type="Proteomes" id="UP000886803">
    <property type="component" value="Unassembled WGS sequence"/>
</dbReference>
<dbReference type="AlphaFoldDB" id="A0A9D2M8Y9"/>